<gene>
    <name evidence="4" type="ORF">SAMN02745910_02705</name>
</gene>
<feature type="domain" description="DUF5105" evidence="3">
    <location>
        <begin position="167"/>
        <end position="338"/>
    </location>
</feature>
<evidence type="ECO:0000313" key="4">
    <source>
        <dbReference type="EMBL" id="SFQ67599.1"/>
    </source>
</evidence>
<dbReference type="InterPro" id="IPR029051">
    <property type="entry name" value="DUF4352"/>
</dbReference>
<evidence type="ECO:0000313" key="5">
    <source>
        <dbReference type="Proteomes" id="UP000182762"/>
    </source>
</evidence>
<feature type="signal peptide" evidence="1">
    <location>
        <begin position="1"/>
        <end position="20"/>
    </location>
</feature>
<dbReference type="InterPro" id="IPR031343">
    <property type="entry name" value="DUF5105"/>
</dbReference>
<dbReference type="Proteomes" id="UP000182762">
    <property type="component" value="Unassembled WGS sequence"/>
</dbReference>
<comment type="caution">
    <text evidence="4">The sequence shown here is derived from an EMBL/GenBank/DDBJ whole genome shotgun (WGS) entry which is preliminary data.</text>
</comment>
<dbReference type="PROSITE" id="PS51257">
    <property type="entry name" value="PROKAR_LIPOPROTEIN"/>
    <property type="match status" value="1"/>
</dbReference>
<protein>
    <recommendedName>
        <fullName evidence="6">DUF5105 domain-containing protein</fullName>
    </recommendedName>
</protein>
<keyword evidence="5" id="KW-1185">Reference proteome</keyword>
<accession>A0A1I6AFX9</accession>
<proteinExistence type="predicted"/>
<dbReference type="RefSeq" id="WP_061805390.1">
    <property type="nucleotide sequence ID" value="NZ_FOXX01000006.1"/>
</dbReference>
<name>A0A1I6AFX9_9BACI</name>
<evidence type="ECO:0000259" key="3">
    <source>
        <dbReference type="Pfam" id="PF17118"/>
    </source>
</evidence>
<dbReference type="EMBL" id="FOXX01000006">
    <property type="protein sequence ID" value="SFQ67599.1"/>
    <property type="molecule type" value="Genomic_DNA"/>
</dbReference>
<sequence length="351" mass="38785">MWKKLSVVGMSLALALSLAACGSDSSSKEEGSSSKSDVIEATIKDAAYVISSEDDGQSVDSETGLLEVDVKVKNKTNSSIMLDSYDGVKLYDGDEQIEPESVYDTEVGLDDDNSGTIGGKKVKNVKYYFNVEKDKSYEVGLKPTTKDAGNEAEEVMLKLDTKKYDDSFESLQDPAKAVEAYVKTLYFGEEDKNYDKLVSADKEKIEEQAKEVFVDRMSTATSGTSVDDSEMNKMYDTYKATLAEKAKLEPKVVARGKDKAEVKLKYSSVSLSDVYDALGDYAKEYMEQNATYDREAAYGYAVTKFDKIMEDTDAKNSSYDMTIDLKLKDGKWEIDSSAVKDFNTAFGEGLL</sequence>
<dbReference type="Pfam" id="PF11611">
    <property type="entry name" value="DUF4352"/>
    <property type="match status" value="1"/>
</dbReference>
<evidence type="ECO:0000259" key="2">
    <source>
        <dbReference type="Pfam" id="PF11611"/>
    </source>
</evidence>
<dbReference type="Pfam" id="PF17118">
    <property type="entry name" value="DUF5105"/>
    <property type="match status" value="1"/>
</dbReference>
<reference evidence="4 5" key="1">
    <citation type="submission" date="2016-10" db="EMBL/GenBank/DDBJ databases">
        <authorList>
            <person name="Varghese N."/>
            <person name="Submissions S."/>
        </authorList>
    </citation>
    <scope>NUCLEOTIDE SEQUENCE [LARGE SCALE GENOMIC DNA]</scope>
    <source>
        <strain evidence="4 5">DSM 13796</strain>
    </source>
</reference>
<dbReference type="GeneID" id="93711344"/>
<feature type="domain" description="DUF4352" evidence="2">
    <location>
        <begin position="31"/>
        <end position="141"/>
    </location>
</feature>
<feature type="chain" id="PRO_5045272144" description="DUF5105 domain-containing protein" evidence="1">
    <location>
        <begin position="21"/>
        <end position="351"/>
    </location>
</feature>
<organism evidence="4 5">
    <name type="scientific">Priestia endophytica DSM 13796</name>
    <dbReference type="NCBI Taxonomy" id="1121089"/>
    <lineage>
        <taxon>Bacteria</taxon>
        <taxon>Bacillati</taxon>
        <taxon>Bacillota</taxon>
        <taxon>Bacilli</taxon>
        <taxon>Bacillales</taxon>
        <taxon>Bacillaceae</taxon>
        <taxon>Priestia</taxon>
    </lineage>
</organism>
<evidence type="ECO:0008006" key="6">
    <source>
        <dbReference type="Google" id="ProtNLM"/>
    </source>
</evidence>
<keyword evidence="1" id="KW-0732">Signal</keyword>
<evidence type="ECO:0000256" key="1">
    <source>
        <dbReference type="SAM" id="SignalP"/>
    </source>
</evidence>